<dbReference type="InterPro" id="IPR036852">
    <property type="entry name" value="Peptidase_S8/S53_dom_sf"/>
</dbReference>
<dbReference type="SUPFAM" id="SSF49785">
    <property type="entry name" value="Galactose-binding domain-like"/>
    <property type="match status" value="1"/>
</dbReference>
<dbReference type="Gene3D" id="3.30.70.80">
    <property type="entry name" value="Peptidase S8 propeptide/proteinase inhibitor I9"/>
    <property type="match status" value="1"/>
</dbReference>
<feature type="active site" description="Charge relay system" evidence="5">
    <location>
        <position position="348"/>
    </location>
</feature>
<comment type="caution">
    <text evidence="9">The sequence shown here is derived from an EMBL/GenBank/DDBJ whole genome shotgun (WGS) entry which is preliminary data.</text>
</comment>
<dbReference type="PROSITE" id="PS00138">
    <property type="entry name" value="SUBTILASE_SER"/>
    <property type="match status" value="1"/>
</dbReference>
<dbReference type="InterPro" id="IPR023828">
    <property type="entry name" value="Peptidase_S8_Ser-AS"/>
</dbReference>
<dbReference type="AlphaFoldDB" id="A0A0D0Q155"/>
<feature type="chain" id="PRO_5038675176" evidence="7">
    <location>
        <begin position="28"/>
        <end position="521"/>
    </location>
</feature>
<dbReference type="RefSeq" id="WP_043907280.1">
    <property type="nucleotide sequence ID" value="NZ_JXZB01000001.1"/>
</dbReference>
<dbReference type="PROSITE" id="PS51318">
    <property type="entry name" value="TAT"/>
    <property type="match status" value="1"/>
</dbReference>
<protein>
    <submittedName>
        <fullName evidence="9">Serine protease</fullName>
    </submittedName>
</protein>
<proteinExistence type="inferred from homology"/>
<dbReference type="InterPro" id="IPR008979">
    <property type="entry name" value="Galactose-bd-like_sf"/>
</dbReference>
<dbReference type="InterPro" id="IPR037045">
    <property type="entry name" value="S8pro/Inhibitor_I9_sf"/>
</dbReference>
<keyword evidence="3 5" id="KW-0378">Hydrolase</keyword>
<dbReference type="InterPro" id="IPR034193">
    <property type="entry name" value="PCSK9_ProteinaseK-like"/>
</dbReference>
<evidence type="ECO:0000256" key="2">
    <source>
        <dbReference type="ARBA" id="ARBA00022670"/>
    </source>
</evidence>
<dbReference type="InterPro" id="IPR002884">
    <property type="entry name" value="P_dom"/>
</dbReference>
<dbReference type="InterPro" id="IPR050131">
    <property type="entry name" value="Peptidase_S8_subtilisin-like"/>
</dbReference>
<comment type="similarity">
    <text evidence="1 5 6">Belongs to the peptidase S8 family.</text>
</comment>
<dbReference type="PRINTS" id="PR00723">
    <property type="entry name" value="SUBTILISIN"/>
</dbReference>
<evidence type="ECO:0000313" key="10">
    <source>
        <dbReference type="Proteomes" id="UP000032066"/>
    </source>
</evidence>
<dbReference type="PANTHER" id="PTHR43806">
    <property type="entry name" value="PEPTIDASE S8"/>
    <property type="match status" value="1"/>
</dbReference>
<dbReference type="OrthoDB" id="9798386at2"/>
<dbReference type="GO" id="GO:0005615">
    <property type="term" value="C:extracellular space"/>
    <property type="evidence" value="ECO:0007669"/>
    <property type="project" value="TreeGrafter"/>
</dbReference>
<dbReference type="Pfam" id="PF05922">
    <property type="entry name" value="Inhibitor_I9"/>
    <property type="match status" value="1"/>
</dbReference>
<feature type="active site" description="Charge relay system" evidence="5">
    <location>
        <position position="196"/>
    </location>
</feature>
<dbReference type="PANTHER" id="PTHR43806:SF11">
    <property type="entry name" value="CEREVISIN-RELATED"/>
    <property type="match status" value="1"/>
</dbReference>
<evidence type="ECO:0000259" key="8">
    <source>
        <dbReference type="PROSITE" id="PS51829"/>
    </source>
</evidence>
<dbReference type="Pfam" id="PF00082">
    <property type="entry name" value="Peptidase_S8"/>
    <property type="match status" value="1"/>
</dbReference>
<dbReference type="EMBL" id="JXZB01000001">
    <property type="protein sequence ID" value="KIQ66232.1"/>
    <property type="molecule type" value="Genomic_DNA"/>
</dbReference>
<dbReference type="PATRIC" id="fig|2064.6.peg.156"/>
<organism evidence="9 10">
    <name type="scientific">Kitasatospora griseola</name>
    <name type="common">Streptomyces griseolosporeus</name>
    <dbReference type="NCBI Taxonomy" id="2064"/>
    <lineage>
        <taxon>Bacteria</taxon>
        <taxon>Bacillati</taxon>
        <taxon>Actinomycetota</taxon>
        <taxon>Actinomycetes</taxon>
        <taxon>Kitasatosporales</taxon>
        <taxon>Streptomycetaceae</taxon>
        <taxon>Kitasatospora</taxon>
    </lineage>
</organism>
<dbReference type="Pfam" id="PF01483">
    <property type="entry name" value="P_proprotein"/>
    <property type="match status" value="1"/>
</dbReference>
<keyword evidence="4 5" id="KW-0720">Serine protease</keyword>
<evidence type="ECO:0000256" key="1">
    <source>
        <dbReference type="ARBA" id="ARBA00011073"/>
    </source>
</evidence>
<dbReference type="InterPro" id="IPR023827">
    <property type="entry name" value="Peptidase_S8_Asp-AS"/>
</dbReference>
<feature type="signal peptide" evidence="7">
    <location>
        <begin position="1"/>
        <end position="27"/>
    </location>
</feature>
<dbReference type="GO" id="GO:0004252">
    <property type="term" value="F:serine-type endopeptidase activity"/>
    <property type="evidence" value="ECO:0007669"/>
    <property type="project" value="UniProtKB-UniRule"/>
</dbReference>
<name>A0A0D0Q155_KITGR</name>
<dbReference type="SUPFAM" id="SSF54897">
    <property type="entry name" value="Protease propeptides/inhibitors"/>
    <property type="match status" value="1"/>
</dbReference>
<dbReference type="InterPro" id="IPR000209">
    <property type="entry name" value="Peptidase_S8/S53_dom"/>
</dbReference>
<evidence type="ECO:0000256" key="4">
    <source>
        <dbReference type="ARBA" id="ARBA00022825"/>
    </source>
</evidence>
<evidence type="ECO:0000256" key="3">
    <source>
        <dbReference type="ARBA" id="ARBA00022801"/>
    </source>
</evidence>
<dbReference type="PROSITE" id="PS00136">
    <property type="entry name" value="SUBTILASE_ASP"/>
    <property type="match status" value="1"/>
</dbReference>
<keyword evidence="2 5" id="KW-0645">Protease</keyword>
<dbReference type="FunFam" id="3.40.50.200:FF:000014">
    <property type="entry name" value="Proteinase K"/>
    <property type="match status" value="1"/>
</dbReference>
<accession>A0A0D0Q155</accession>
<feature type="active site" description="Charge relay system" evidence="5">
    <location>
        <position position="163"/>
    </location>
</feature>
<keyword evidence="7" id="KW-0732">Signal</keyword>
<evidence type="ECO:0000256" key="7">
    <source>
        <dbReference type="SAM" id="SignalP"/>
    </source>
</evidence>
<evidence type="ECO:0000256" key="6">
    <source>
        <dbReference type="RuleBase" id="RU003355"/>
    </source>
</evidence>
<dbReference type="PROSITE" id="PS51892">
    <property type="entry name" value="SUBTILASE"/>
    <property type="match status" value="1"/>
</dbReference>
<dbReference type="GO" id="GO:0006508">
    <property type="term" value="P:proteolysis"/>
    <property type="evidence" value="ECO:0007669"/>
    <property type="project" value="UniProtKB-KW"/>
</dbReference>
<dbReference type="Proteomes" id="UP000032066">
    <property type="component" value="Unassembled WGS sequence"/>
</dbReference>
<dbReference type="STRING" id="2064.TR51_00685"/>
<evidence type="ECO:0000256" key="5">
    <source>
        <dbReference type="PROSITE-ProRule" id="PRU01240"/>
    </source>
</evidence>
<keyword evidence="10" id="KW-1185">Reference proteome</keyword>
<sequence length="521" mass="53335">MAVRRKVFRGVAAGVAALLLGAGSAVPAVASAPEGVVQGAGAPGAIAGSYLVVLAPQKAGAAPEAVASLGASLAARYGGVVGRTYDTALRGFSVRLPERQARRLAADPAVALVSQNHRVSADGSQTGPPSWGLDRMDQRRPPLTDRFDYPAGGGKGVTVYIVDTGIRISHEDFGGRASYGFDAVDGDAVADDGHGHGTHVAATAVGATYGVAKQASVVAVRVLDDGGSGTIEQVVAGVDWVTSHAVKPAVVNMSLGADPDEVLDTAVRNSIASGLTYTVAAGNQGFDASQHSPARVASAITVGATDIEDDAAWYSNYGPLVDLHAPGDEITSAGIAYDEDSDVMSGTSMASPHAAGAAALYLADHRTATPAQVSTALTSAATSGSVGALEPGTPDRLLYTGTIPNRPPGPRFTNDTDTPVEAAPLLSAITVTGVAGRGPANLDVVVDIVHDWPYDLVIDLIAPDGTAYRLKDADFSGPFNDVHRLYGVDASARIANGVWRLQVTGGSEYFEGYLDRWALQF</sequence>
<gene>
    <name evidence="9" type="ORF">TR51_00685</name>
</gene>
<feature type="domain" description="P/Homo B" evidence="8">
    <location>
        <begin position="392"/>
        <end position="521"/>
    </location>
</feature>
<dbReference type="Gene3D" id="2.60.120.260">
    <property type="entry name" value="Galactose-binding domain-like"/>
    <property type="match status" value="1"/>
</dbReference>
<dbReference type="CDD" id="cd04077">
    <property type="entry name" value="Peptidases_S8_PCSK9_ProteinaseK_like"/>
    <property type="match status" value="1"/>
</dbReference>
<dbReference type="PROSITE" id="PS51829">
    <property type="entry name" value="P_HOMO_B"/>
    <property type="match status" value="1"/>
</dbReference>
<dbReference type="InterPro" id="IPR006311">
    <property type="entry name" value="TAT_signal"/>
</dbReference>
<dbReference type="SUPFAM" id="SSF52743">
    <property type="entry name" value="Subtilisin-like"/>
    <property type="match status" value="1"/>
</dbReference>
<dbReference type="Gene3D" id="3.40.50.200">
    <property type="entry name" value="Peptidase S8/S53 domain"/>
    <property type="match status" value="1"/>
</dbReference>
<reference evidence="9 10" key="1">
    <citation type="submission" date="2015-02" db="EMBL/GenBank/DDBJ databases">
        <title>Draft genome sequence of Kitasatospora griseola MF730-N6, a bafilomycin, terpentecin and satosporin producer.</title>
        <authorList>
            <person name="Arens J.C."/>
            <person name="Haltli B."/>
            <person name="Kerr R.G."/>
        </authorList>
    </citation>
    <scope>NUCLEOTIDE SEQUENCE [LARGE SCALE GENOMIC DNA]</scope>
    <source>
        <strain evidence="9 10">MF730-N6</strain>
    </source>
</reference>
<dbReference type="InterPro" id="IPR015500">
    <property type="entry name" value="Peptidase_S8_subtilisin-rel"/>
</dbReference>
<evidence type="ECO:0000313" key="9">
    <source>
        <dbReference type="EMBL" id="KIQ66232.1"/>
    </source>
</evidence>
<dbReference type="InterPro" id="IPR010259">
    <property type="entry name" value="S8pro/Inhibitor_I9"/>
</dbReference>